<accession>A0A6J6XI00</accession>
<organism evidence="1">
    <name type="scientific">freshwater metagenome</name>
    <dbReference type="NCBI Taxonomy" id="449393"/>
    <lineage>
        <taxon>unclassified sequences</taxon>
        <taxon>metagenomes</taxon>
        <taxon>ecological metagenomes</taxon>
    </lineage>
</organism>
<evidence type="ECO:0000313" key="1">
    <source>
        <dbReference type="EMBL" id="CAB4796841.1"/>
    </source>
</evidence>
<sequence length="203" mass="21965">MPRWIIAINPRVHHVNGVVSNKRIGLNKGRITVIRSGAYLDFSSLTITFRQLSGIGIGHRRGPHAGAGTPEFNVTSRAIIAEQDPGGADLWFKESQDGRFCQYRWSRTLQVAASANSGAAHDSDVRATVPMGLHKFRDHGHTIFGQTTHGGVLAGGGPIDKMFNSGVLEHIDHGIEVGLNGLLRTEVVRHRADEVATVATAHE</sequence>
<dbReference type="EMBL" id="CAFAAK010000053">
    <property type="protein sequence ID" value="CAB4796841.1"/>
    <property type="molecule type" value="Genomic_DNA"/>
</dbReference>
<name>A0A6J6XI00_9ZZZZ</name>
<protein>
    <submittedName>
        <fullName evidence="1">Unannotated protein</fullName>
    </submittedName>
</protein>
<reference evidence="1" key="1">
    <citation type="submission" date="2020-05" db="EMBL/GenBank/DDBJ databases">
        <authorList>
            <person name="Chiriac C."/>
            <person name="Salcher M."/>
            <person name="Ghai R."/>
            <person name="Kavagutti S V."/>
        </authorList>
    </citation>
    <scope>NUCLEOTIDE SEQUENCE</scope>
</reference>
<gene>
    <name evidence="1" type="ORF">UFOPK3024_00360</name>
</gene>
<proteinExistence type="predicted"/>
<dbReference type="AlphaFoldDB" id="A0A6J6XI00"/>